<organism evidence="1 2">
    <name type="scientific">Syntrophus gentianae</name>
    <dbReference type="NCBI Taxonomy" id="43775"/>
    <lineage>
        <taxon>Bacteria</taxon>
        <taxon>Pseudomonadati</taxon>
        <taxon>Thermodesulfobacteriota</taxon>
        <taxon>Syntrophia</taxon>
        <taxon>Syntrophales</taxon>
        <taxon>Syntrophaceae</taxon>
        <taxon>Syntrophus</taxon>
    </lineage>
</organism>
<protein>
    <submittedName>
        <fullName evidence="1">Uncharacterized protein</fullName>
    </submittedName>
</protein>
<keyword evidence="2" id="KW-1185">Reference proteome</keyword>
<gene>
    <name evidence="1" type="ORF">SAMN04489760_12534</name>
</gene>
<dbReference type="Proteomes" id="UP000198744">
    <property type="component" value="Unassembled WGS sequence"/>
</dbReference>
<dbReference type="EMBL" id="FOBS01000025">
    <property type="protein sequence ID" value="SEM59959.1"/>
    <property type="molecule type" value="Genomic_DNA"/>
</dbReference>
<reference evidence="1 2" key="1">
    <citation type="submission" date="2016-10" db="EMBL/GenBank/DDBJ databases">
        <authorList>
            <person name="de Groot N.N."/>
        </authorList>
    </citation>
    <scope>NUCLEOTIDE SEQUENCE [LARGE SCALE GENOMIC DNA]</scope>
    <source>
        <strain evidence="1 2">DSM 8423</strain>
    </source>
</reference>
<sequence length="94" mass="10285">MGTSFSTIAFEHGDAHFLIIESNRILEEIRPECAIYLPADDPKPSAEMAKKKADIIRGEDLSISDMSILAERLGCNEAVIEKIAELSGAHKEQG</sequence>
<name>A0A1H7ZR32_9BACT</name>
<proteinExistence type="predicted"/>
<evidence type="ECO:0000313" key="1">
    <source>
        <dbReference type="EMBL" id="SEM59959.1"/>
    </source>
</evidence>
<evidence type="ECO:0000313" key="2">
    <source>
        <dbReference type="Proteomes" id="UP000198744"/>
    </source>
</evidence>
<accession>A0A1H7ZR32</accession>
<dbReference type="AlphaFoldDB" id="A0A1H7ZR32"/>